<reference evidence="2 3" key="1">
    <citation type="submission" date="2024-03" db="EMBL/GenBank/DDBJ databases">
        <authorList>
            <person name="Martinez-Hernandez J."/>
        </authorList>
    </citation>
    <scope>NUCLEOTIDE SEQUENCE [LARGE SCALE GENOMIC DNA]</scope>
</reference>
<dbReference type="AlphaFoldDB" id="A0AAV1WYU8"/>
<name>A0AAV1WYU8_LUPLU</name>
<dbReference type="InterPro" id="IPR025452">
    <property type="entry name" value="DUF4218"/>
</dbReference>
<gene>
    <name evidence="2" type="ORF">LLUT_LOCUS15108</name>
</gene>
<sequence>MMHIEKNVGDNVLFTIFDDKSRTKDNIKARKDLHAMGIREKLHPYPNSSKFPPSCFKMKNQEKDIFLKFLKSLVFPDSFSSNISRCIDVKKRKISGLKSHDTHILMEHIFPIAFRRSLPKEVTSVLIEICNYFGELSSKVLNIKYLEKLQQRISLTLCHMEMIFPPSFFTIMVHLVIHLGKEAMIDSLVHYRWMYPVERTLGHLKSYVRNKMHSN</sequence>
<evidence type="ECO:0000313" key="3">
    <source>
        <dbReference type="Proteomes" id="UP001497480"/>
    </source>
</evidence>
<accession>A0AAV1WYU8</accession>
<dbReference type="PANTHER" id="PTHR48258">
    <property type="entry name" value="DUF4218 DOMAIN-CONTAINING PROTEIN-RELATED"/>
    <property type="match status" value="1"/>
</dbReference>
<dbReference type="Proteomes" id="UP001497480">
    <property type="component" value="Unassembled WGS sequence"/>
</dbReference>
<protein>
    <recommendedName>
        <fullName evidence="1">DUF4218 domain-containing protein</fullName>
    </recommendedName>
</protein>
<dbReference type="PANTHER" id="PTHR48258:SF15">
    <property type="entry name" value="OS02G0543900 PROTEIN"/>
    <property type="match status" value="1"/>
</dbReference>
<dbReference type="Pfam" id="PF13960">
    <property type="entry name" value="DUF4218"/>
    <property type="match status" value="1"/>
</dbReference>
<proteinExistence type="predicted"/>
<dbReference type="EMBL" id="CAXHTB010000010">
    <property type="protein sequence ID" value="CAL0314048.1"/>
    <property type="molecule type" value="Genomic_DNA"/>
</dbReference>
<comment type="caution">
    <text evidence="2">The sequence shown here is derived from an EMBL/GenBank/DDBJ whole genome shotgun (WGS) entry which is preliminary data.</text>
</comment>
<evidence type="ECO:0000313" key="2">
    <source>
        <dbReference type="EMBL" id="CAL0314048.1"/>
    </source>
</evidence>
<evidence type="ECO:0000259" key="1">
    <source>
        <dbReference type="Pfam" id="PF13960"/>
    </source>
</evidence>
<organism evidence="2 3">
    <name type="scientific">Lupinus luteus</name>
    <name type="common">European yellow lupine</name>
    <dbReference type="NCBI Taxonomy" id="3873"/>
    <lineage>
        <taxon>Eukaryota</taxon>
        <taxon>Viridiplantae</taxon>
        <taxon>Streptophyta</taxon>
        <taxon>Embryophyta</taxon>
        <taxon>Tracheophyta</taxon>
        <taxon>Spermatophyta</taxon>
        <taxon>Magnoliopsida</taxon>
        <taxon>eudicotyledons</taxon>
        <taxon>Gunneridae</taxon>
        <taxon>Pentapetalae</taxon>
        <taxon>rosids</taxon>
        <taxon>fabids</taxon>
        <taxon>Fabales</taxon>
        <taxon>Fabaceae</taxon>
        <taxon>Papilionoideae</taxon>
        <taxon>50 kb inversion clade</taxon>
        <taxon>genistoids sensu lato</taxon>
        <taxon>core genistoids</taxon>
        <taxon>Genisteae</taxon>
        <taxon>Lupinus</taxon>
    </lineage>
</organism>
<feature type="domain" description="DUF4218" evidence="1">
    <location>
        <begin position="136"/>
        <end position="213"/>
    </location>
</feature>
<keyword evidence="3" id="KW-1185">Reference proteome</keyword>